<keyword evidence="7 14" id="KW-0067">ATP-binding</keyword>
<dbReference type="PANTHER" id="PTHR43394">
    <property type="entry name" value="ATP-DEPENDENT PERMEASE MDL1, MITOCHONDRIAL"/>
    <property type="match status" value="1"/>
</dbReference>
<dbReference type="EMBL" id="WPIN01000004">
    <property type="protein sequence ID" value="MVM30899.1"/>
    <property type="molecule type" value="Genomic_DNA"/>
</dbReference>
<evidence type="ECO:0000256" key="10">
    <source>
        <dbReference type="SAM" id="Phobius"/>
    </source>
</evidence>
<feature type="transmembrane region" description="Helical" evidence="10">
    <location>
        <begin position="463"/>
        <end position="490"/>
    </location>
</feature>
<organism evidence="14 15">
    <name type="scientific">Spirosoma arboris</name>
    <dbReference type="NCBI Taxonomy" id="2682092"/>
    <lineage>
        <taxon>Bacteria</taxon>
        <taxon>Pseudomonadati</taxon>
        <taxon>Bacteroidota</taxon>
        <taxon>Cytophagia</taxon>
        <taxon>Cytophagales</taxon>
        <taxon>Cytophagaceae</taxon>
        <taxon>Spirosoma</taxon>
    </lineage>
</organism>
<accession>A0A7K1SAR9</accession>
<dbReference type="InterPro" id="IPR039421">
    <property type="entry name" value="Type_1_exporter"/>
</dbReference>
<evidence type="ECO:0000259" key="13">
    <source>
        <dbReference type="PROSITE" id="PS50990"/>
    </source>
</evidence>
<dbReference type="InterPro" id="IPR036640">
    <property type="entry name" value="ABC1_TM_sf"/>
</dbReference>
<dbReference type="PROSITE" id="PS50990">
    <property type="entry name" value="PEPTIDASE_C39"/>
    <property type="match status" value="1"/>
</dbReference>
<evidence type="ECO:0000256" key="5">
    <source>
        <dbReference type="ARBA" id="ARBA00022741"/>
    </source>
</evidence>
<feature type="transmembrane region" description="Helical" evidence="10">
    <location>
        <begin position="246"/>
        <end position="266"/>
    </location>
</feature>
<keyword evidence="15" id="KW-1185">Reference proteome</keyword>
<feature type="domain" description="ABC transporter" evidence="11">
    <location>
        <begin position="525"/>
        <end position="762"/>
    </location>
</feature>
<dbReference type="PROSITE" id="PS50893">
    <property type="entry name" value="ABC_TRANSPORTER_2"/>
    <property type="match status" value="1"/>
</dbReference>
<comment type="subcellular location">
    <subcellularLocation>
        <location evidence="1">Cell membrane</location>
        <topology evidence="1">Multi-pass membrane protein</topology>
    </subcellularLocation>
</comment>
<dbReference type="GO" id="GO:0016887">
    <property type="term" value="F:ATP hydrolysis activity"/>
    <property type="evidence" value="ECO:0007669"/>
    <property type="project" value="InterPro"/>
</dbReference>
<dbReference type="InterPro" id="IPR003593">
    <property type="entry name" value="AAA+_ATPase"/>
</dbReference>
<dbReference type="PROSITE" id="PS50929">
    <property type="entry name" value="ABC_TM1F"/>
    <property type="match status" value="1"/>
</dbReference>
<evidence type="ECO:0000256" key="6">
    <source>
        <dbReference type="ARBA" id="ARBA00022801"/>
    </source>
</evidence>
<dbReference type="FunFam" id="3.40.50.300:FF:000299">
    <property type="entry name" value="ABC transporter ATP-binding protein/permease"/>
    <property type="match status" value="1"/>
</dbReference>
<feature type="transmembrane region" description="Helical" evidence="10">
    <location>
        <begin position="324"/>
        <end position="343"/>
    </location>
</feature>
<dbReference type="Pfam" id="PF03412">
    <property type="entry name" value="Peptidase_C39"/>
    <property type="match status" value="1"/>
</dbReference>
<evidence type="ECO:0000259" key="11">
    <source>
        <dbReference type="PROSITE" id="PS50893"/>
    </source>
</evidence>
<proteinExistence type="predicted"/>
<keyword evidence="3" id="KW-1003">Cell membrane</keyword>
<keyword evidence="4 10" id="KW-0812">Transmembrane</keyword>
<dbReference type="GO" id="GO:0015421">
    <property type="term" value="F:ABC-type oligopeptide transporter activity"/>
    <property type="evidence" value="ECO:0007669"/>
    <property type="project" value="TreeGrafter"/>
</dbReference>
<evidence type="ECO:0000259" key="12">
    <source>
        <dbReference type="PROSITE" id="PS50929"/>
    </source>
</evidence>
<evidence type="ECO:0000256" key="7">
    <source>
        <dbReference type="ARBA" id="ARBA00022840"/>
    </source>
</evidence>
<protein>
    <submittedName>
        <fullName evidence="14">ATP-binding cassette domain-containing protein</fullName>
    </submittedName>
</protein>
<dbReference type="Gene3D" id="3.90.70.10">
    <property type="entry name" value="Cysteine proteinases"/>
    <property type="match status" value="1"/>
</dbReference>
<dbReference type="SMART" id="SM00382">
    <property type="entry name" value="AAA"/>
    <property type="match status" value="1"/>
</dbReference>
<evidence type="ECO:0000256" key="2">
    <source>
        <dbReference type="ARBA" id="ARBA00022448"/>
    </source>
</evidence>
<dbReference type="InterPro" id="IPR027417">
    <property type="entry name" value="P-loop_NTPase"/>
</dbReference>
<evidence type="ECO:0000256" key="4">
    <source>
        <dbReference type="ARBA" id="ARBA00022692"/>
    </source>
</evidence>
<dbReference type="SUPFAM" id="SSF90123">
    <property type="entry name" value="ABC transporter transmembrane region"/>
    <property type="match status" value="1"/>
</dbReference>
<feature type="transmembrane region" description="Helical" evidence="10">
    <location>
        <begin position="210"/>
        <end position="231"/>
    </location>
</feature>
<keyword evidence="6" id="KW-0378">Hydrolase</keyword>
<dbReference type="GO" id="GO:0008233">
    <property type="term" value="F:peptidase activity"/>
    <property type="evidence" value="ECO:0007669"/>
    <property type="project" value="InterPro"/>
</dbReference>
<gene>
    <name evidence="14" type="ORF">GO755_12730</name>
</gene>
<feature type="domain" description="Peptidase C39" evidence="13">
    <location>
        <begin position="49"/>
        <end position="168"/>
    </location>
</feature>
<dbReference type="SUPFAM" id="SSF52540">
    <property type="entry name" value="P-loop containing nucleoside triphosphate hydrolases"/>
    <property type="match status" value="1"/>
</dbReference>
<dbReference type="PANTHER" id="PTHR43394:SF1">
    <property type="entry name" value="ATP-BINDING CASSETTE SUB-FAMILY B MEMBER 10, MITOCHONDRIAL"/>
    <property type="match status" value="1"/>
</dbReference>
<dbReference type="InterPro" id="IPR003439">
    <property type="entry name" value="ABC_transporter-like_ATP-bd"/>
</dbReference>
<dbReference type="CDD" id="cd02418">
    <property type="entry name" value="Peptidase_C39B"/>
    <property type="match status" value="1"/>
</dbReference>
<dbReference type="Pfam" id="PF00664">
    <property type="entry name" value="ABC_membrane"/>
    <property type="match status" value="1"/>
</dbReference>
<evidence type="ECO:0000313" key="15">
    <source>
        <dbReference type="Proteomes" id="UP000436006"/>
    </source>
</evidence>
<dbReference type="Proteomes" id="UP000436006">
    <property type="component" value="Unassembled WGS sequence"/>
</dbReference>
<keyword evidence="8 10" id="KW-1133">Transmembrane helix</keyword>
<dbReference type="InterPro" id="IPR005074">
    <property type="entry name" value="Peptidase_C39"/>
</dbReference>
<evidence type="ECO:0000256" key="9">
    <source>
        <dbReference type="ARBA" id="ARBA00023136"/>
    </source>
</evidence>
<feature type="transmembrane region" description="Helical" evidence="10">
    <location>
        <begin position="439"/>
        <end position="457"/>
    </location>
</feature>
<dbReference type="InterPro" id="IPR011527">
    <property type="entry name" value="ABC1_TM_dom"/>
</dbReference>
<evidence type="ECO:0000313" key="14">
    <source>
        <dbReference type="EMBL" id="MVM30899.1"/>
    </source>
</evidence>
<dbReference type="Gene3D" id="1.20.1560.10">
    <property type="entry name" value="ABC transporter type 1, transmembrane domain"/>
    <property type="match status" value="1"/>
</dbReference>
<feature type="transmembrane region" description="Helical" evidence="10">
    <location>
        <begin position="349"/>
        <end position="371"/>
    </location>
</feature>
<evidence type="ECO:0000256" key="8">
    <source>
        <dbReference type="ARBA" id="ARBA00022989"/>
    </source>
</evidence>
<keyword evidence="9 10" id="KW-0472">Membrane</keyword>
<keyword evidence="2" id="KW-0813">Transport</keyword>
<dbReference type="Gene3D" id="3.40.50.300">
    <property type="entry name" value="P-loop containing nucleotide triphosphate hydrolases"/>
    <property type="match status" value="1"/>
</dbReference>
<evidence type="ECO:0000256" key="1">
    <source>
        <dbReference type="ARBA" id="ARBA00004651"/>
    </source>
</evidence>
<name>A0A7K1SAR9_9BACT</name>
<dbReference type="AlphaFoldDB" id="A0A7K1SAR9"/>
<feature type="domain" description="ABC transmembrane type-1" evidence="12">
    <location>
        <begin position="213"/>
        <end position="492"/>
    </location>
</feature>
<sequence length="766" mass="88250">MAGPYWLAENQCRKLSSAKPTTMKNVFKTVLGGKVSPYALIDRFPHIEQGGSMDCGPTCLAMIFKHYGSQDVRQLLTKLSEITTEGSSLYDLMEVAESFGFKTEGYELDYPYLQQIQLPCIAHYEGQHFVVVYESTDAYVRVSDPAFGKTRYTREEFENKWGGIVLEVKPTEKFYQGTDLQEAAQQQQKQKASIFRQLYLPILKEGKRSLFEVFLFSLVLELVGLVLPLFTQTMLDNVLINQNRKLLVGILAGLLLVFVVQVVLTYSRSMLMMHYRFRFETEFMGKFFERLISLKQTYYDNRKREEFMSRFQEGISIRQLTNPIIIQQFLDVVFMLIYFPILFNFNVQLGTIALCCFMAYGLTTIYFIPIVKNLRAKVYHKNQASLGGFMDTLLGIKTVKLLSIERYKQVRWKQLHRESINSVMADEEKQILINSMQRLIFIFSQIAVYWVGAYQIFTGQLSIGQYMAFTAIFMILMNSVNSVSMLWMMVTQLSVSFDKVNEIFLEEPEKADVQQQTSHFSNGPIRFNNVSFRYHQKDSKYVLKNLNCEIRPGERIGIVGRNGTGKSTFVKLLMNLYPQYEGQIICGDTELRDIHPKVLRKHVHLFPQDTYVFNDTIKENIRCANLAASTERIVEAAQLADLHQFVKSNHMGYNHMIGSFGSNLSGGQVLKIGFARLFVADQPDIIILDEASSALDVETERRILDNVYEQFKGKTIISIAHRLHTLKNVDRILVFDSGTIAEQGNHAELIDKQGIYYDFIKTYIDY</sequence>
<dbReference type="GO" id="GO:0006508">
    <property type="term" value="P:proteolysis"/>
    <property type="evidence" value="ECO:0007669"/>
    <property type="project" value="InterPro"/>
</dbReference>
<keyword evidence="5" id="KW-0547">Nucleotide-binding</keyword>
<dbReference type="GO" id="GO:0005886">
    <property type="term" value="C:plasma membrane"/>
    <property type="evidence" value="ECO:0007669"/>
    <property type="project" value="UniProtKB-SubCell"/>
</dbReference>
<reference evidence="14 15" key="1">
    <citation type="submission" date="2019-12" db="EMBL/GenBank/DDBJ databases">
        <title>Spirosoma sp. HMF4905 genome sequencing and assembly.</title>
        <authorList>
            <person name="Kang H."/>
            <person name="Cha I."/>
            <person name="Kim H."/>
            <person name="Joh K."/>
        </authorList>
    </citation>
    <scope>NUCLEOTIDE SEQUENCE [LARGE SCALE GENOMIC DNA]</scope>
    <source>
        <strain evidence="14 15">HMF4905</strain>
    </source>
</reference>
<comment type="caution">
    <text evidence="14">The sequence shown here is derived from an EMBL/GenBank/DDBJ whole genome shotgun (WGS) entry which is preliminary data.</text>
</comment>
<evidence type="ECO:0000256" key="3">
    <source>
        <dbReference type="ARBA" id="ARBA00022475"/>
    </source>
</evidence>
<dbReference type="Pfam" id="PF00005">
    <property type="entry name" value="ABC_tran"/>
    <property type="match status" value="1"/>
</dbReference>
<dbReference type="GO" id="GO:0005524">
    <property type="term" value="F:ATP binding"/>
    <property type="evidence" value="ECO:0007669"/>
    <property type="project" value="UniProtKB-KW"/>
</dbReference>